<accession>A0A7S4D4A4</accession>
<proteinExistence type="predicted"/>
<feature type="region of interest" description="Disordered" evidence="1">
    <location>
        <begin position="1"/>
        <end position="37"/>
    </location>
</feature>
<sequence>MPTAITWQTERSVDTTGATRNTAQLDGPPSPLPHPPLLTITHLRRCLHPNEGKPNAKVQALLERRIVGVWGLQILRHPGMSKATVYVLEKKLTVETAIDHQSLLQPKPLTTSVLQSL</sequence>
<evidence type="ECO:0000313" key="2">
    <source>
        <dbReference type="EMBL" id="CAE0815307.1"/>
    </source>
</evidence>
<organism evidence="2">
    <name type="scientific">Eutreptiella gymnastica</name>
    <dbReference type="NCBI Taxonomy" id="73025"/>
    <lineage>
        <taxon>Eukaryota</taxon>
        <taxon>Discoba</taxon>
        <taxon>Euglenozoa</taxon>
        <taxon>Euglenida</taxon>
        <taxon>Spirocuta</taxon>
        <taxon>Euglenophyceae</taxon>
        <taxon>Eutreptiales</taxon>
        <taxon>Eutreptiaceae</taxon>
        <taxon>Eutreptiella</taxon>
    </lineage>
</organism>
<name>A0A7S4D4A4_9EUGL</name>
<evidence type="ECO:0000256" key="1">
    <source>
        <dbReference type="SAM" id="MobiDB-lite"/>
    </source>
</evidence>
<reference evidence="2" key="1">
    <citation type="submission" date="2021-01" db="EMBL/GenBank/DDBJ databases">
        <authorList>
            <person name="Corre E."/>
            <person name="Pelletier E."/>
            <person name="Niang G."/>
            <person name="Scheremetjew M."/>
            <person name="Finn R."/>
            <person name="Kale V."/>
            <person name="Holt S."/>
            <person name="Cochrane G."/>
            <person name="Meng A."/>
            <person name="Brown T."/>
            <person name="Cohen L."/>
        </authorList>
    </citation>
    <scope>NUCLEOTIDE SEQUENCE</scope>
    <source>
        <strain evidence="2">CCMP1594</strain>
    </source>
</reference>
<feature type="compositionally biased region" description="Polar residues" evidence="1">
    <location>
        <begin position="1"/>
        <end position="24"/>
    </location>
</feature>
<dbReference type="AlphaFoldDB" id="A0A7S4D4A4"/>
<protein>
    <submittedName>
        <fullName evidence="2">Uncharacterized protein</fullName>
    </submittedName>
</protein>
<dbReference type="EMBL" id="HBJA01075433">
    <property type="protein sequence ID" value="CAE0815307.1"/>
    <property type="molecule type" value="Transcribed_RNA"/>
</dbReference>
<gene>
    <name evidence="2" type="ORF">EGYM00163_LOCUS26464</name>
</gene>